<sequence length="92" mass="10215">MQAAFYCSVHYPPLNLQIGGNPGNANFLNLQGLLDLIPHVSTASLGIKAAHSIDYPVIWISYPANRHIPTSIFYFLQKLLPTIHKRQAESSI</sequence>
<proteinExistence type="predicted"/>
<dbReference type="EMBL" id="PTIY01000004">
    <property type="protein sequence ID" value="PPK72442.1"/>
    <property type="molecule type" value="Genomic_DNA"/>
</dbReference>
<dbReference type="AlphaFoldDB" id="A0A2S6H4M6"/>
<evidence type="ECO:0000313" key="1">
    <source>
        <dbReference type="EMBL" id="PPK72442.1"/>
    </source>
</evidence>
<protein>
    <submittedName>
        <fullName evidence="1">Uncharacterized protein</fullName>
    </submittedName>
</protein>
<gene>
    <name evidence="1" type="ORF">B0F88_104237</name>
</gene>
<evidence type="ECO:0000313" key="2">
    <source>
        <dbReference type="Proteomes" id="UP000238071"/>
    </source>
</evidence>
<reference evidence="1 2" key="1">
    <citation type="submission" date="2018-02" db="EMBL/GenBank/DDBJ databases">
        <title>Subsurface microbial communities from deep shales in Ohio and West Virginia, USA.</title>
        <authorList>
            <person name="Wrighton K."/>
        </authorList>
    </citation>
    <scope>NUCLEOTIDE SEQUENCE [LARGE SCALE GENOMIC DNA]</scope>
    <source>
        <strain evidence="1 2">OWC-G53F</strain>
    </source>
</reference>
<dbReference type="Proteomes" id="UP000238071">
    <property type="component" value="Unassembled WGS sequence"/>
</dbReference>
<organism evidence="1 2">
    <name type="scientific">Methylobacter tundripaludum</name>
    <dbReference type="NCBI Taxonomy" id="173365"/>
    <lineage>
        <taxon>Bacteria</taxon>
        <taxon>Pseudomonadati</taxon>
        <taxon>Pseudomonadota</taxon>
        <taxon>Gammaproteobacteria</taxon>
        <taxon>Methylococcales</taxon>
        <taxon>Methylococcaceae</taxon>
        <taxon>Methylobacter</taxon>
    </lineage>
</organism>
<accession>A0A2S6H4M6</accession>
<comment type="caution">
    <text evidence="1">The sequence shown here is derived from an EMBL/GenBank/DDBJ whole genome shotgun (WGS) entry which is preliminary data.</text>
</comment>
<keyword evidence="2" id="KW-1185">Reference proteome</keyword>
<name>A0A2S6H4M6_9GAMM</name>